<evidence type="ECO:0000313" key="9">
    <source>
        <dbReference type="Proteomes" id="UP000183987"/>
    </source>
</evidence>
<evidence type="ECO:0000313" key="8">
    <source>
        <dbReference type="EMBL" id="SHF25364.1"/>
    </source>
</evidence>
<feature type="transmembrane region" description="Helical" evidence="6">
    <location>
        <begin position="71"/>
        <end position="92"/>
    </location>
</feature>
<dbReference type="PANTHER" id="PTHR22911">
    <property type="entry name" value="ACYL-MALONYL CONDENSING ENZYME-RELATED"/>
    <property type="match status" value="1"/>
</dbReference>
<dbReference type="InterPro" id="IPR000620">
    <property type="entry name" value="EamA_dom"/>
</dbReference>
<feature type="domain" description="EamA" evidence="7">
    <location>
        <begin position="9"/>
        <end position="140"/>
    </location>
</feature>
<dbReference type="RefSeq" id="WP_072857285.1">
    <property type="nucleotide sequence ID" value="NZ_FQUE01000004.1"/>
</dbReference>
<evidence type="ECO:0000256" key="6">
    <source>
        <dbReference type="SAM" id="Phobius"/>
    </source>
</evidence>
<feature type="transmembrane region" description="Helical" evidence="6">
    <location>
        <begin position="211"/>
        <end position="230"/>
    </location>
</feature>
<feature type="transmembrane region" description="Helical" evidence="6">
    <location>
        <begin position="37"/>
        <end position="59"/>
    </location>
</feature>
<evidence type="ECO:0000259" key="7">
    <source>
        <dbReference type="Pfam" id="PF00892"/>
    </source>
</evidence>
<dbReference type="Proteomes" id="UP000183987">
    <property type="component" value="Unassembled WGS sequence"/>
</dbReference>
<comment type="subcellular location">
    <subcellularLocation>
        <location evidence="1">Membrane</location>
        <topology evidence="1">Multi-pass membrane protein</topology>
    </subcellularLocation>
</comment>
<dbReference type="InterPro" id="IPR037185">
    <property type="entry name" value="EmrE-like"/>
</dbReference>
<dbReference type="STRING" id="366533.SAMN05444339_104255"/>
<feature type="transmembrane region" description="Helical" evidence="6">
    <location>
        <begin position="180"/>
        <end position="199"/>
    </location>
</feature>
<dbReference type="SUPFAM" id="SSF103481">
    <property type="entry name" value="Multidrug resistance efflux transporter EmrE"/>
    <property type="match status" value="2"/>
</dbReference>
<dbReference type="Pfam" id="PF00892">
    <property type="entry name" value="EamA"/>
    <property type="match status" value="2"/>
</dbReference>
<evidence type="ECO:0000256" key="4">
    <source>
        <dbReference type="ARBA" id="ARBA00022989"/>
    </source>
</evidence>
<feature type="transmembrane region" description="Helical" evidence="6">
    <location>
        <begin position="123"/>
        <end position="140"/>
    </location>
</feature>
<keyword evidence="3 6" id="KW-0812">Transmembrane</keyword>
<gene>
    <name evidence="8" type="ORF">SAMN05444339_104255</name>
</gene>
<keyword evidence="9" id="KW-1185">Reference proteome</keyword>
<sequence>MTGDRPFAGILLMLGFCVLAPLGDGMAKLLGTGTGLLILMLSRFVTQAAFLGVAALWQGESLRAPRGTRGLVALRTVLHIGGMGLMFAALRVLPLADALAIAFVMPFIALLLGWALLGEAVGAHRLGACAVGFVGTLLVIQPNFVAVGAAALLPLGVAVCFAGFMLVTRHISRRVGALRMQAISGWQASVLVGLAVLLVPDRGLTALPASSDLAMLAVMGIMGTVAQLMMTASLRLAPAATLAPMQYLEIPFGTAIGWVMFRDLPNGLAAFGIVVTVAAGLYVIVRERRLSRPLRPVAAGSAGPGLPPAA</sequence>
<keyword evidence="5 6" id="KW-0472">Membrane</keyword>
<organism evidence="8 9">
    <name type="scientific">Loktanella atrilutea</name>
    <dbReference type="NCBI Taxonomy" id="366533"/>
    <lineage>
        <taxon>Bacteria</taxon>
        <taxon>Pseudomonadati</taxon>
        <taxon>Pseudomonadota</taxon>
        <taxon>Alphaproteobacteria</taxon>
        <taxon>Rhodobacterales</taxon>
        <taxon>Roseobacteraceae</taxon>
        <taxon>Loktanella</taxon>
    </lineage>
</organism>
<protein>
    <submittedName>
        <fullName evidence="8">EamA-like transporter family protein</fullName>
    </submittedName>
</protein>
<evidence type="ECO:0000256" key="1">
    <source>
        <dbReference type="ARBA" id="ARBA00004141"/>
    </source>
</evidence>
<dbReference type="AlphaFoldDB" id="A0A1M5A561"/>
<evidence type="ECO:0000256" key="3">
    <source>
        <dbReference type="ARBA" id="ARBA00022692"/>
    </source>
</evidence>
<keyword evidence="4 6" id="KW-1133">Transmembrane helix</keyword>
<feature type="transmembrane region" description="Helical" evidence="6">
    <location>
        <begin position="146"/>
        <end position="168"/>
    </location>
</feature>
<evidence type="ECO:0000256" key="2">
    <source>
        <dbReference type="ARBA" id="ARBA00009853"/>
    </source>
</evidence>
<feature type="transmembrane region" description="Helical" evidence="6">
    <location>
        <begin position="267"/>
        <end position="285"/>
    </location>
</feature>
<comment type="similarity">
    <text evidence="2">Belongs to the drug/metabolite transporter (DMT) superfamily. 10 TMS drug/metabolite exporter (DME) (TC 2.A.7.3) family.</text>
</comment>
<accession>A0A1M5A561</accession>
<proteinExistence type="inferred from homology"/>
<feature type="transmembrane region" description="Helical" evidence="6">
    <location>
        <begin position="242"/>
        <end position="261"/>
    </location>
</feature>
<dbReference type="GO" id="GO:0016020">
    <property type="term" value="C:membrane"/>
    <property type="evidence" value="ECO:0007669"/>
    <property type="project" value="UniProtKB-SubCell"/>
</dbReference>
<dbReference type="EMBL" id="FQUE01000004">
    <property type="protein sequence ID" value="SHF25364.1"/>
    <property type="molecule type" value="Genomic_DNA"/>
</dbReference>
<feature type="transmembrane region" description="Helical" evidence="6">
    <location>
        <begin position="98"/>
        <end position="116"/>
    </location>
</feature>
<dbReference type="PANTHER" id="PTHR22911:SF6">
    <property type="entry name" value="SOLUTE CARRIER FAMILY 35 MEMBER G1"/>
    <property type="match status" value="1"/>
</dbReference>
<reference evidence="9" key="1">
    <citation type="submission" date="2016-11" db="EMBL/GenBank/DDBJ databases">
        <authorList>
            <person name="Varghese N."/>
            <person name="Submissions S."/>
        </authorList>
    </citation>
    <scope>NUCLEOTIDE SEQUENCE [LARGE SCALE GENOMIC DNA]</scope>
    <source>
        <strain evidence="9">DSM 29326</strain>
    </source>
</reference>
<evidence type="ECO:0000256" key="5">
    <source>
        <dbReference type="ARBA" id="ARBA00023136"/>
    </source>
</evidence>
<name>A0A1M5A561_LOKAT</name>
<feature type="domain" description="EamA" evidence="7">
    <location>
        <begin position="151"/>
        <end position="284"/>
    </location>
</feature>